<feature type="compositionally biased region" description="Basic residues" evidence="1">
    <location>
        <begin position="205"/>
        <end position="214"/>
    </location>
</feature>
<dbReference type="AlphaFoldDB" id="A0AAN6IXC0"/>
<feature type="compositionally biased region" description="Basic residues" evidence="1">
    <location>
        <begin position="262"/>
        <end position="271"/>
    </location>
</feature>
<protein>
    <submittedName>
        <fullName evidence="2">Uncharacterized protein</fullName>
    </submittedName>
</protein>
<sequence>MAEGTESEEKLWQSFFDQHQSLVSLLDAHASLLAEMRKHCADSAVVKLVETRLVTTENLIATFRESTESLREVSKQQEAVPKKADNFNPTMPTPVPAPQPHIPSEPIVDPSGLFTVDTNPTPLDQLFQNKPKPTSANKAKKQGKKRKASDPEPGPTAGDGGSENTPESKKLRSSSGQEHQEAAGEDDSFVRGVEERARAKEERRKARADKKRKRQSDGSTNSSSKGPKNKKQKQRHMEKLAANGDGPAPGGKRANETQNSHPSKKRKKTKR</sequence>
<reference evidence="2" key="1">
    <citation type="submission" date="2023-01" db="EMBL/GenBank/DDBJ databases">
        <title>Exophiala dermititidis isolated from Cystic Fibrosis Patient.</title>
        <authorList>
            <person name="Kurbessoian T."/>
            <person name="Crocker A."/>
            <person name="Murante D."/>
            <person name="Hogan D.A."/>
            <person name="Stajich J.E."/>
        </authorList>
    </citation>
    <scope>NUCLEOTIDE SEQUENCE</scope>
    <source>
        <strain evidence="2">Ex8</strain>
    </source>
</reference>
<name>A0AAN6IXC0_EXODE</name>
<evidence type="ECO:0000313" key="2">
    <source>
        <dbReference type="EMBL" id="KAJ8994725.1"/>
    </source>
</evidence>
<gene>
    <name evidence="2" type="ORF">HRR80_001429</name>
</gene>
<feature type="compositionally biased region" description="Pro residues" evidence="1">
    <location>
        <begin position="91"/>
        <end position="103"/>
    </location>
</feature>
<feature type="compositionally biased region" description="Basic residues" evidence="1">
    <location>
        <begin position="227"/>
        <end position="236"/>
    </location>
</feature>
<evidence type="ECO:0000313" key="3">
    <source>
        <dbReference type="Proteomes" id="UP001161757"/>
    </source>
</evidence>
<dbReference type="Proteomes" id="UP001161757">
    <property type="component" value="Unassembled WGS sequence"/>
</dbReference>
<evidence type="ECO:0000256" key="1">
    <source>
        <dbReference type="SAM" id="MobiDB-lite"/>
    </source>
</evidence>
<feature type="compositionally biased region" description="Polar residues" evidence="1">
    <location>
        <begin position="217"/>
        <end position="226"/>
    </location>
</feature>
<feature type="compositionally biased region" description="Basic and acidic residues" evidence="1">
    <location>
        <begin position="67"/>
        <end position="85"/>
    </location>
</feature>
<organism evidence="2 3">
    <name type="scientific">Exophiala dermatitidis</name>
    <name type="common">Black yeast-like fungus</name>
    <name type="synonym">Wangiella dermatitidis</name>
    <dbReference type="NCBI Taxonomy" id="5970"/>
    <lineage>
        <taxon>Eukaryota</taxon>
        <taxon>Fungi</taxon>
        <taxon>Dikarya</taxon>
        <taxon>Ascomycota</taxon>
        <taxon>Pezizomycotina</taxon>
        <taxon>Eurotiomycetes</taxon>
        <taxon>Chaetothyriomycetidae</taxon>
        <taxon>Chaetothyriales</taxon>
        <taxon>Herpotrichiellaceae</taxon>
        <taxon>Exophiala</taxon>
    </lineage>
</organism>
<feature type="compositionally biased region" description="Basic residues" evidence="1">
    <location>
        <begin position="138"/>
        <end position="147"/>
    </location>
</feature>
<feature type="compositionally biased region" description="Basic and acidic residues" evidence="1">
    <location>
        <begin position="178"/>
        <end position="204"/>
    </location>
</feature>
<proteinExistence type="predicted"/>
<comment type="caution">
    <text evidence="2">The sequence shown here is derived from an EMBL/GenBank/DDBJ whole genome shotgun (WGS) entry which is preliminary data.</text>
</comment>
<dbReference type="EMBL" id="JAJGCB010000002">
    <property type="protein sequence ID" value="KAJ8994725.1"/>
    <property type="molecule type" value="Genomic_DNA"/>
</dbReference>
<feature type="region of interest" description="Disordered" evidence="1">
    <location>
        <begin position="67"/>
        <end position="271"/>
    </location>
</feature>
<accession>A0AAN6IXC0</accession>
<feature type="compositionally biased region" description="Polar residues" evidence="1">
    <location>
        <begin position="116"/>
        <end position="135"/>
    </location>
</feature>